<evidence type="ECO:0000256" key="1">
    <source>
        <dbReference type="ARBA" id="ARBA00022729"/>
    </source>
</evidence>
<dbReference type="AlphaFoldDB" id="A0A0N4XUE5"/>
<evidence type="ECO:0000256" key="2">
    <source>
        <dbReference type="ARBA" id="ARBA00023180"/>
    </source>
</evidence>
<organism evidence="5">
    <name type="scientific">Nippostrongylus brasiliensis</name>
    <name type="common">Rat hookworm</name>
    <dbReference type="NCBI Taxonomy" id="27835"/>
    <lineage>
        <taxon>Eukaryota</taxon>
        <taxon>Metazoa</taxon>
        <taxon>Ecdysozoa</taxon>
        <taxon>Nematoda</taxon>
        <taxon>Chromadorea</taxon>
        <taxon>Rhabditida</taxon>
        <taxon>Rhabditina</taxon>
        <taxon>Rhabditomorpha</taxon>
        <taxon>Strongyloidea</taxon>
        <taxon>Heligmosomidae</taxon>
        <taxon>Nippostrongylus</taxon>
    </lineage>
</organism>
<sequence length="186" mass="20193">MSVQRHLDAALMKILKEDLVDQAISKGTACYTCMALNYRTVVPSRNAPLPPPQDPRNLSELFHAMRLSGVQVPLLMDSCADLPPKSATSFMQASVTLCQHSPCAKLKFQYKGENVVARSCASDLFTAEALSHGLVSNCQSKSSDVSLGLLTNVSICECDRDLCNWSGRRLIGGLLSSMIFLILAIT</sequence>
<evidence type="ECO:0000313" key="5">
    <source>
        <dbReference type="WBParaSite" id="NBR_0000632501-mRNA-1"/>
    </source>
</evidence>
<evidence type="ECO:0000313" key="4">
    <source>
        <dbReference type="Proteomes" id="UP000271162"/>
    </source>
</evidence>
<dbReference type="InterPro" id="IPR031424">
    <property type="entry name" value="QVR-like"/>
</dbReference>
<name>A0A0N4XUE5_NIPBR</name>
<reference evidence="5" key="1">
    <citation type="submission" date="2017-02" db="UniProtKB">
        <authorList>
            <consortium name="WormBaseParasite"/>
        </authorList>
    </citation>
    <scope>IDENTIFICATION</scope>
</reference>
<keyword evidence="4" id="KW-1185">Reference proteome</keyword>
<dbReference type="Proteomes" id="UP000271162">
    <property type="component" value="Unassembled WGS sequence"/>
</dbReference>
<evidence type="ECO:0000313" key="3">
    <source>
        <dbReference type="EMBL" id="VDL69915.1"/>
    </source>
</evidence>
<dbReference type="Pfam" id="PF17064">
    <property type="entry name" value="QVR"/>
    <property type="match status" value="1"/>
</dbReference>
<protein>
    <submittedName>
        <fullName evidence="5">UPAR/Ly6 domain-containing protein</fullName>
    </submittedName>
</protein>
<dbReference type="EMBL" id="UYSL01019792">
    <property type="protein sequence ID" value="VDL69915.1"/>
    <property type="molecule type" value="Genomic_DNA"/>
</dbReference>
<dbReference type="GO" id="GO:0032222">
    <property type="term" value="P:regulation of synaptic transmission, cholinergic"/>
    <property type="evidence" value="ECO:0007669"/>
    <property type="project" value="InterPro"/>
</dbReference>
<gene>
    <name evidence="3" type="ORF">NBR_LOCUS6326</name>
</gene>
<proteinExistence type="predicted"/>
<dbReference type="GO" id="GO:0030431">
    <property type="term" value="P:sleep"/>
    <property type="evidence" value="ECO:0007669"/>
    <property type="project" value="InterPro"/>
</dbReference>
<accession>A0A0N4XUE5</accession>
<dbReference type="WBParaSite" id="NBR_0000632501-mRNA-1">
    <property type="protein sequence ID" value="NBR_0000632501-mRNA-1"/>
    <property type="gene ID" value="NBR_0000632501"/>
</dbReference>
<keyword evidence="2" id="KW-0325">Glycoprotein</keyword>
<keyword evidence="1" id="KW-0732">Signal</keyword>
<reference evidence="3 4" key="2">
    <citation type="submission" date="2018-11" db="EMBL/GenBank/DDBJ databases">
        <authorList>
            <consortium name="Pathogen Informatics"/>
        </authorList>
    </citation>
    <scope>NUCLEOTIDE SEQUENCE [LARGE SCALE GENOMIC DNA]</scope>
</reference>